<evidence type="ECO:0000313" key="2">
    <source>
        <dbReference type="Proteomes" id="UP000199664"/>
    </source>
</evidence>
<reference evidence="2" key="1">
    <citation type="submission" date="2016-10" db="EMBL/GenBank/DDBJ databases">
        <authorList>
            <person name="Varghese N."/>
            <person name="Submissions S."/>
        </authorList>
    </citation>
    <scope>NUCLEOTIDE SEQUENCE [LARGE SCALE GENOMIC DNA]</scope>
    <source>
        <strain evidence="2">LMG 26383,CCUG 61248,R- 45681</strain>
    </source>
</reference>
<dbReference type="Proteomes" id="UP000199664">
    <property type="component" value="Unassembled WGS sequence"/>
</dbReference>
<dbReference type="EMBL" id="FOAN01000015">
    <property type="protein sequence ID" value="SEM58855.1"/>
    <property type="molecule type" value="Genomic_DNA"/>
</dbReference>
<gene>
    <name evidence="1" type="ORF">SAMN04515666_1158</name>
</gene>
<dbReference type="RefSeq" id="WP_091842574.1">
    <property type="nucleotide sequence ID" value="NZ_FOAN01000015.1"/>
</dbReference>
<accession>A0A1H7ZKM5</accession>
<proteinExistence type="predicted"/>
<sequence length="136" mass="14431">MTIANGLPTTSLSSSTLIIQAGAEQQPAFDHAAEAAARQQSWPARAGALADPGQLASELTNRMDGFLRRAGESAREQALSTTSLPEATERTALDSRQLDRVIESMNRSFEFAVQTQLVVRGATQTTGSANTVLKGQ</sequence>
<dbReference type="OrthoDB" id="6889398at2"/>
<protein>
    <submittedName>
        <fullName evidence="1">Uncharacterized protein</fullName>
    </submittedName>
</protein>
<name>A0A1H7ZKM5_9HYPH</name>
<keyword evidence="2" id="KW-1185">Reference proteome</keyword>
<dbReference type="AlphaFoldDB" id="A0A1H7ZKM5"/>
<evidence type="ECO:0000313" key="1">
    <source>
        <dbReference type="EMBL" id="SEM58855.1"/>
    </source>
</evidence>
<dbReference type="STRING" id="1036779.SAMN04515666_1158"/>
<organism evidence="1 2">
    <name type="scientific">Bosea lupini</name>
    <dbReference type="NCBI Taxonomy" id="1036779"/>
    <lineage>
        <taxon>Bacteria</taxon>
        <taxon>Pseudomonadati</taxon>
        <taxon>Pseudomonadota</taxon>
        <taxon>Alphaproteobacteria</taxon>
        <taxon>Hyphomicrobiales</taxon>
        <taxon>Boseaceae</taxon>
        <taxon>Bosea</taxon>
    </lineage>
</organism>